<dbReference type="Pfam" id="PF13521">
    <property type="entry name" value="AAA_28"/>
    <property type="match status" value="1"/>
</dbReference>
<protein>
    <submittedName>
        <fullName evidence="2">AAA family ATPase</fullName>
    </submittedName>
</protein>
<feature type="domain" description="NadR/Ttd14 AAA" evidence="1">
    <location>
        <begin position="11"/>
        <end position="173"/>
    </location>
</feature>
<reference evidence="2" key="1">
    <citation type="submission" date="2020-04" db="EMBL/GenBank/DDBJ databases">
        <title>Nitratireductor sp. nov. isolated from mangrove soil.</title>
        <authorList>
            <person name="Ye Y."/>
        </authorList>
    </citation>
    <scope>NUCLEOTIDE SEQUENCE</scope>
    <source>
        <strain evidence="2">SY7</strain>
    </source>
</reference>
<dbReference type="InterPro" id="IPR027417">
    <property type="entry name" value="P-loop_NTPase"/>
</dbReference>
<dbReference type="KEGG" id="niy:FQ775_02125"/>
<proteinExistence type="predicted"/>
<dbReference type="RefSeq" id="WP_146297910.1">
    <property type="nucleotide sequence ID" value="NZ_CP042301.2"/>
</dbReference>
<dbReference type="OrthoDB" id="5638848at2"/>
<evidence type="ECO:0000313" key="3">
    <source>
        <dbReference type="Proteomes" id="UP000321389"/>
    </source>
</evidence>
<evidence type="ECO:0000313" key="2">
    <source>
        <dbReference type="EMBL" id="QDY99260.1"/>
    </source>
</evidence>
<keyword evidence="3" id="KW-1185">Reference proteome</keyword>
<sequence length="190" mass="20755">MSDHPPPNLLVLTGGPGSGKTTLLAEMARRGFAVSQEAGRGVIRQQQAIGGDAVPWADRSRYAELMLSWELRSHGQALAAPGLWLFDRGVPDIVGYLRLSGLPVPAPLMRAVATVRYHPTVFVTPHWPEIYVRDAERRQSPEEAEATCRMMIATYREFGYRTVVLPQAGVEARADFLAAHVGAARTRPAG</sequence>
<dbReference type="SUPFAM" id="SSF52540">
    <property type="entry name" value="P-loop containing nucleoside triphosphate hydrolases"/>
    <property type="match status" value="1"/>
</dbReference>
<dbReference type="EMBL" id="CP042301">
    <property type="protein sequence ID" value="QDY99260.1"/>
    <property type="molecule type" value="Genomic_DNA"/>
</dbReference>
<accession>A0A5B8KUM1</accession>
<dbReference type="InterPro" id="IPR038727">
    <property type="entry name" value="NadR/Ttd14_AAA_dom"/>
</dbReference>
<organism evidence="2 3">
    <name type="scientific">Nitratireductor mangrovi</name>
    <dbReference type="NCBI Taxonomy" id="2599600"/>
    <lineage>
        <taxon>Bacteria</taxon>
        <taxon>Pseudomonadati</taxon>
        <taxon>Pseudomonadota</taxon>
        <taxon>Alphaproteobacteria</taxon>
        <taxon>Hyphomicrobiales</taxon>
        <taxon>Phyllobacteriaceae</taxon>
        <taxon>Nitratireductor</taxon>
    </lineage>
</organism>
<dbReference type="Proteomes" id="UP000321389">
    <property type="component" value="Chromosome"/>
</dbReference>
<dbReference type="AlphaFoldDB" id="A0A5B8KUM1"/>
<gene>
    <name evidence="2" type="ORF">FQ775_02125</name>
</gene>
<evidence type="ECO:0000259" key="1">
    <source>
        <dbReference type="Pfam" id="PF13521"/>
    </source>
</evidence>
<name>A0A5B8KUM1_9HYPH</name>
<dbReference type="Gene3D" id="3.40.50.300">
    <property type="entry name" value="P-loop containing nucleotide triphosphate hydrolases"/>
    <property type="match status" value="1"/>
</dbReference>